<dbReference type="AlphaFoldDB" id="A0A5D0WID7"/>
<dbReference type="Proteomes" id="UP000322619">
    <property type="component" value="Unassembled WGS sequence"/>
</dbReference>
<evidence type="ECO:0000313" key="7">
    <source>
        <dbReference type="Proteomes" id="UP000322619"/>
    </source>
</evidence>
<accession>A0A5D0WID7</accession>
<dbReference type="PRINTS" id="PR01607">
    <property type="entry name" value="APYRASEFAMLY"/>
</dbReference>
<evidence type="ECO:0000256" key="2">
    <source>
        <dbReference type="RuleBase" id="RU362119"/>
    </source>
</evidence>
<dbReference type="SUPFAM" id="SSF55816">
    <property type="entry name" value="5'-nucleotidase (syn. UDP-sugar hydrolase), C-terminal domain"/>
    <property type="match status" value="1"/>
</dbReference>
<proteinExistence type="inferred from homology"/>
<dbReference type="GO" id="GO:0009166">
    <property type="term" value="P:nucleotide catabolic process"/>
    <property type="evidence" value="ECO:0007669"/>
    <property type="project" value="InterPro"/>
</dbReference>
<feature type="domain" description="Calcineurin-like phosphoesterase" evidence="4">
    <location>
        <begin position="59"/>
        <end position="274"/>
    </location>
</feature>
<dbReference type="InterPro" id="IPR036907">
    <property type="entry name" value="5'-Nucleotdase_C_sf"/>
</dbReference>
<dbReference type="SUPFAM" id="SSF56300">
    <property type="entry name" value="Metallo-dependent phosphatases"/>
    <property type="match status" value="1"/>
</dbReference>
<evidence type="ECO:0000256" key="1">
    <source>
        <dbReference type="ARBA" id="ARBA00022729"/>
    </source>
</evidence>
<reference evidence="6 7" key="1">
    <citation type="submission" date="2019-08" db="EMBL/GenBank/DDBJ databases">
        <title>Isolation and enrichment of carboxydotrophic bacteria from anaerobic sludge for the production of bio-based chemicals from syngas.</title>
        <authorList>
            <person name="Antares A.L."/>
            <person name="Moreira J."/>
            <person name="Diender M."/>
            <person name="Parshina S.N."/>
            <person name="Stams A.J.M."/>
            <person name="Alves M."/>
            <person name="Alves J.I."/>
            <person name="Sousa D.Z."/>
        </authorList>
    </citation>
    <scope>NUCLEOTIDE SEQUENCE [LARGE SCALE GENOMIC DNA]</scope>
    <source>
        <strain evidence="6 7">JM</strain>
    </source>
</reference>
<gene>
    <name evidence="6" type="ORF">FXB42_16180</name>
</gene>
<comment type="similarity">
    <text evidence="2">Belongs to the 5'-nucleotidase family.</text>
</comment>
<keyword evidence="1" id="KW-0732">Signal</keyword>
<name>A0A5D0WID7_9FIRM</name>
<dbReference type="PANTHER" id="PTHR11575">
    <property type="entry name" value="5'-NUCLEOTIDASE-RELATED"/>
    <property type="match status" value="1"/>
</dbReference>
<dbReference type="PANTHER" id="PTHR11575:SF24">
    <property type="entry name" value="5'-NUCLEOTIDASE"/>
    <property type="match status" value="1"/>
</dbReference>
<dbReference type="EMBL" id="VSLA01000030">
    <property type="protein sequence ID" value="TYC82222.1"/>
    <property type="molecule type" value="Genomic_DNA"/>
</dbReference>
<feature type="region of interest" description="Disordered" evidence="3">
    <location>
        <begin position="645"/>
        <end position="687"/>
    </location>
</feature>
<sequence>MPQKKYIMGIKYQKAKIEGVVMKKINKVLGLVLVLMMVTGCFGTTAFAATVNDDQTITLKIIHTNDTHSRYSYSAKNNTIGYAKLKTIINQESPDLVVDAGDIFHGQSFATIETGGSIAELMAAVGFDAIAPGNHDFNYGSARLLELGTMANTKILGNNVTYSESGNPFFSDDYLIKDIVVDGEVIRIGVFGLISPDIYSDTAPANVAGLTFGTRESVLATAQQSVAALEAQDCDVIVALTHIGDSDNGTLMRSDVIAQGAPGIDVIIDGHTHDVENREVNGTLIVQTGCYSSAVGAVEITLKKVVALAARLEAPEAENWEVAPTEAIPAEETAADEAITAELLEPEMTEEEIPAEAGGDENVSGETDVDAIQALGEKSAIEPTPEIQTDATEVSYTVVSKTETLTTVAQATDELIPADPTVAALTAAIEAREDPIKKQVVGNTPVKLGGPTDNIWQDVRLGELNLGRALSDSYRFVTGAEIAVENAGGIRAQIPAGEINKGQVIDVLPFGNYLVTKHVTGADIKKMLETSIEIGVNNQIAKDKNDNSWPGNSGSYLQWSGITATYDLTRPAGQRVYSAKVGGVDLDPNRTYTIACNNYLATSSDYPGLQAAAIINEYSACDEAFINYLQTAGSDRFMAAINTPNVTAGTAPQPVPNPQPGQPGQKQSANNPRTGYGQWGWGLVLGR</sequence>
<dbReference type="CDD" id="cd00845">
    <property type="entry name" value="MPP_UshA_N_like"/>
    <property type="match status" value="1"/>
</dbReference>
<protein>
    <submittedName>
        <fullName evidence="6">Bifunctional metallophosphatase/5'-nucleotidase</fullName>
    </submittedName>
</protein>
<dbReference type="InterPro" id="IPR008334">
    <property type="entry name" value="5'-Nucleotdase_C"/>
</dbReference>
<dbReference type="InterPro" id="IPR004843">
    <property type="entry name" value="Calcineurin-like_PHP"/>
</dbReference>
<evidence type="ECO:0000256" key="3">
    <source>
        <dbReference type="SAM" id="MobiDB-lite"/>
    </source>
</evidence>
<dbReference type="InterPro" id="IPR029052">
    <property type="entry name" value="Metallo-depent_PP-like"/>
</dbReference>
<dbReference type="Gene3D" id="3.90.780.10">
    <property type="entry name" value="5'-Nucleotidase, C-terminal domain"/>
    <property type="match status" value="1"/>
</dbReference>
<comment type="caution">
    <text evidence="6">The sequence shown here is derived from an EMBL/GenBank/DDBJ whole genome shotgun (WGS) entry which is preliminary data.</text>
</comment>
<dbReference type="Gene3D" id="3.60.21.10">
    <property type="match status" value="1"/>
</dbReference>
<evidence type="ECO:0000259" key="4">
    <source>
        <dbReference type="Pfam" id="PF00149"/>
    </source>
</evidence>
<evidence type="ECO:0000259" key="5">
    <source>
        <dbReference type="Pfam" id="PF02872"/>
    </source>
</evidence>
<dbReference type="GO" id="GO:0000166">
    <property type="term" value="F:nucleotide binding"/>
    <property type="evidence" value="ECO:0007669"/>
    <property type="project" value="UniProtKB-KW"/>
</dbReference>
<dbReference type="GO" id="GO:0016787">
    <property type="term" value="F:hydrolase activity"/>
    <property type="evidence" value="ECO:0007669"/>
    <property type="project" value="UniProtKB-KW"/>
</dbReference>
<keyword evidence="2" id="KW-0547">Nucleotide-binding</keyword>
<keyword evidence="2" id="KW-0378">Hydrolase</keyword>
<dbReference type="Pfam" id="PF00149">
    <property type="entry name" value="Metallophos"/>
    <property type="match status" value="1"/>
</dbReference>
<feature type="domain" description="5'-Nucleotidase C-terminal" evidence="5">
    <location>
        <begin position="440"/>
        <end position="605"/>
    </location>
</feature>
<dbReference type="Pfam" id="PF02872">
    <property type="entry name" value="5_nucleotid_C"/>
    <property type="match status" value="1"/>
</dbReference>
<dbReference type="InterPro" id="IPR006179">
    <property type="entry name" value="5_nucleotidase/apyrase"/>
</dbReference>
<evidence type="ECO:0000313" key="6">
    <source>
        <dbReference type="EMBL" id="TYC82222.1"/>
    </source>
</evidence>
<feature type="compositionally biased region" description="Gly residues" evidence="3">
    <location>
        <begin position="677"/>
        <end position="687"/>
    </location>
</feature>
<organism evidence="6 7">
    <name type="scientific">Acetobacterium wieringae</name>
    <dbReference type="NCBI Taxonomy" id="52694"/>
    <lineage>
        <taxon>Bacteria</taxon>
        <taxon>Bacillati</taxon>
        <taxon>Bacillota</taxon>
        <taxon>Clostridia</taxon>
        <taxon>Eubacteriales</taxon>
        <taxon>Eubacteriaceae</taxon>
        <taxon>Acetobacterium</taxon>
    </lineage>
</organism>